<sequence>EMNGKIPKKRAIKESSKLQGVARQTRMRVENFLALDALGGVVHHIVSFRESVYLLGEIAGVERHLLNSREY</sequence>
<name>A0ABS8WF76_DATST</name>
<evidence type="ECO:0000313" key="1">
    <source>
        <dbReference type="EMBL" id="MCE3049423.1"/>
    </source>
</evidence>
<accession>A0ABS8WF76</accession>
<gene>
    <name evidence="1" type="ORF">HAX54_044801</name>
</gene>
<feature type="non-terminal residue" evidence="1">
    <location>
        <position position="1"/>
    </location>
</feature>
<protein>
    <submittedName>
        <fullName evidence="1">Uncharacterized protein</fullName>
    </submittedName>
</protein>
<evidence type="ECO:0000313" key="2">
    <source>
        <dbReference type="Proteomes" id="UP000823775"/>
    </source>
</evidence>
<organism evidence="1 2">
    <name type="scientific">Datura stramonium</name>
    <name type="common">Jimsonweed</name>
    <name type="synonym">Common thornapple</name>
    <dbReference type="NCBI Taxonomy" id="4076"/>
    <lineage>
        <taxon>Eukaryota</taxon>
        <taxon>Viridiplantae</taxon>
        <taxon>Streptophyta</taxon>
        <taxon>Embryophyta</taxon>
        <taxon>Tracheophyta</taxon>
        <taxon>Spermatophyta</taxon>
        <taxon>Magnoliopsida</taxon>
        <taxon>eudicotyledons</taxon>
        <taxon>Gunneridae</taxon>
        <taxon>Pentapetalae</taxon>
        <taxon>asterids</taxon>
        <taxon>lamiids</taxon>
        <taxon>Solanales</taxon>
        <taxon>Solanaceae</taxon>
        <taxon>Solanoideae</taxon>
        <taxon>Datureae</taxon>
        <taxon>Datura</taxon>
    </lineage>
</organism>
<proteinExistence type="predicted"/>
<reference evidence="1 2" key="1">
    <citation type="journal article" date="2021" name="BMC Genomics">
        <title>Datura genome reveals duplications of psychoactive alkaloid biosynthetic genes and high mutation rate following tissue culture.</title>
        <authorList>
            <person name="Rajewski A."/>
            <person name="Carter-House D."/>
            <person name="Stajich J."/>
            <person name="Litt A."/>
        </authorList>
    </citation>
    <scope>NUCLEOTIDE SEQUENCE [LARGE SCALE GENOMIC DNA]</scope>
    <source>
        <strain evidence="1">AR-01</strain>
    </source>
</reference>
<keyword evidence="2" id="KW-1185">Reference proteome</keyword>
<dbReference type="EMBL" id="JACEIK010006879">
    <property type="protein sequence ID" value="MCE3049423.1"/>
    <property type="molecule type" value="Genomic_DNA"/>
</dbReference>
<comment type="caution">
    <text evidence="1">The sequence shown here is derived from an EMBL/GenBank/DDBJ whole genome shotgun (WGS) entry which is preliminary data.</text>
</comment>
<dbReference type="Proteomes" id="UP000823775">
    <property type="component" value="Unassembled WGS sequence"/>
</dbReference>